<dbReference type="PROSITE" id="PS50928">
    <property type="entry name" value="ABC_TM1"/>
    <property type="match status" value="1"/>
</dbReference>
<dbReference type="PANTHER" id="PTHR43632:SF1">
    <property type="entry name" value="PERMEASE COMPONENT OF TUNGSTATE ABC TRANSPORTER"/>
    <property type="match status" value="1"/>
</dbReference>
<comment type="subcellular location">
    <subcellularLocation>
        <location evidence="5">Cell membrane</location>
        <topology evidence="5">Multi-pass membrane protein</topology>
    </subcellularLocation>
    <subcellularLocation>
        <location evidence="1">Membrane</location>
        <topology evidence="1">Multi-pass membrane protein</topology>
    </subcellularLocation>
</comment>
<dbReference type="Pfam" id="PF00528">
    <property type="entry name" value="BPD_transp_1"/>
    <property type="match status" value="1"/>
</dbReference>
<dbReference type="AlphaFoldDB" id="A0A9X3MTP2"/>
<keyword evidence="3 5" id="KW-1133">Transmembrane helix</keyword>
<proteinExistence type="inferred from homology"/>
<keyword evidence="4 5" id="KW-0472">Membrane</keyword>
<evidence type="ECO:0000256" key="4">
    <source>
        <dbReference type="ARBA" id="ARBA00023136"/>
    </source>
</evidence>
<accession>A0A9X3MTP2</accession>
<dbReference type="SUPFAM" id="SSF161098">
    <property type="entry name" value="MetI-like"/>
    <property type="match status" value="1"/>
</dbReference>
<keyword evidence="5" id="KW-0813">Transport</keyword>
<dbReference type="InterPro" id="IPR035906">
    <property type="entry name" value="MetI-like_sf"/>
</dbReference>
<dbReference type="NCBIfam" id="NF038017">
    <property type="entry name" value="ABC_perm1"/>
    <property type="match status" value="1"/>
</dbReference>
<dbReference type="GO" id="GO:0055085">
    <property type="term" value="P:transmembrane transport"/>
    <property type="evidence" value="ECO:0007669"/>
    <property type="project" value="InterPro"/>
</dbReference>
<gene>
    <name evidence="7" type="ORF">OM076_18410</name>
</gene>
<feature type="transmembrane region" description="Helical" evidence="5">
    <location>
        <begin position="85"/>
        <end position="108"/>
    </location>
</feature>
<comment type="similarity">
    <text evidence="5">Belongs to the binding-protein-dependent transport system permease family.</text>
</comment>
<feature type="transmembrane region" description="Helical" evidence="5">
    <location>
        <begin position="22"/>
        <end position="41"/>
    </location>
</feature>
<evidence type="ECO:0000313" key="8">
    <source>
        <dbReference type="Proteomes" id="UP001149140"/>
    </source>
</evidence>
<dbReference type="InterPro" id="IPR000515">
    <property type="entry name" value="MetI-like"/>
</dbReference>
<evidence type="ECO:0000256" key="1">
    <source>
        <dbReference type="ARBA" id="ARBA00004141"/>
    </source>
</evidence>
<dbReference type="PANTHER" id="PTHR43632">
    <property type="entry name" value="PERMEASE COMPONENT OF TUNGSTATE ABC TRANSPORTER"/>
    <property type="match status" value="1"/>
</dbReference>
<evidence type="ECO:0000313" key="7">
    <source>
        <dbReference type="EMBL" id="MDA0162252.1"/>
    </source>
</evidence>
<organism evidence="7 8">
    <name type="scientific">Solirubrobacter ginsenosidimutans</name>
    <dbReference type="NCBI Taxonomy" id="490573"/>
    <lineage>
        <taxon>Bacteria</taxon>
        <taxon>Bacillati</taxon>
        <taxon>Actinomycetota</taxon>
        <taxon>Thermoleophilia</taxon>
        <taxon>Solirubrobacterales</taxon>
        <taxon>Solirubrobacteraceae</taxon>
        <taxon>Solirubrobacter</taxon>
    </lineage>
</organism>
<dbReference type="GO" id="GO:0005886">
    <property type="term" value="C:plasma membrane"/>
    <property type="evidence" value="ECO:0007669"/>
    <property type="project" value="UniProtKB-SubCell"/>
</dbReference>
<dbReference type="EMBL" id="JAPDOD010000017">
    <property type="protein sequence ID" value="MDA0162252.1"/>
    <property type="molecule type" value="Genomic_DNA"/>
</dbReference>
<dbReference type="RefSeq" id="WP_270041487.1">
    <property type="nucleotide sequence ID" value="NZ_JAPDOD010000017.1"/>
</dbReference>
<dbReference type="InterPro" id="IPR049783">
    <property type="entry name" value="ABC_perm_TupB-like"/>
</dbReference>
<evidence type="ECO:0000256" key="2">
    <source>
        <dbReference type="ARBA" id="ARBA00022692"/>
    </source>
</evidence>
<evidence type="ECO:0000256" key="3">
    <source>
        <dbReference type="ARBA" id="ARBA00022989"/>
    </source>
</evidence>
<sequence length="227" mass="23558">MRFEYDTAELALRTLRIGFESTAIAAVAGVPLGVALGLGRFRGRKTTLSVFNAGLRVPPVALGQVLWLLMWPSSQWGGGPLSGLGWIYTFTAAILCQTLLALPVIVALTSAAVQAVPTTLLDQARAYGADGAAIAALAVREARIGVLAALTAALGTTMASVGALLIVSNLADAQTLPTATLVVWREGGRNAEAVAYGTAMLGIFLVVAAALTVVQHGQRPRWLPVRS</sequence>
<keyword evidence="2 5" id="KW-0812">Transmembrane</keyword>
<keyword evidence="8" id="KW-1185">Reference proteome</keyword>
<feature type="transmembrane region" description="Helical" evidence="5">
    <location>
        <begin position="144"/>
        <end position="167"/>
    </location>
</feature>
<feature type="domain" description="ABC transmembrane type-1" evidence="6">
    <location>
        <begin position="11"/>
        <end position="215"/>
    </location>
</feature>
<dbReference type="Gene3D" id="1.10.3720.10">
    <property type="entry name" value="MetI-like"/>
    <property type="match status" value="1"/>
</dbReference>
<dbReference type="CDD" id="cd06261">
    <property type="entry name" value="TM_PBP2"/>
    <property type="match status" value="1"/>
</dbReference>
<feature type="transmembrane region" description="Helical" evidence="5">
    <location>
        <begin position="193"/>
        <end position="214"/>
    </location>
</feature>
<evidence type="ECO:0000259" key="6">
    <source>
        <dbReference type="PROSITE" id="PS50928"/>
    </source>
</evidence>
<protein>
    <submittedName>
        <fullName evidence="7">ABC transporter permease</fullName>
    </submittedName>
</protein>
<dbReference type="Proteomes" id="UP001149140">
    <property type="component" value="Unassembled WGS sequence"/>
</dbReference>
<name>A0A9X3MTP2_9ACTN</name>
<feature type="transmembrane region" description="Helical" evidence="5">
    <location>
        <begin position="53"/>
        <end position="73"/>
    </location>
</feature>
<comment type="caution">
    <text evidence="7">The sequence shown here is derived from an EMBL/GenBank/DDBJ whole genome shotgun (WGS) entry which is preliminary data.</text>
</comment>
<evidence type="ECO:0000256" key="5">
    <source>
        <dbReference type="RuleBase" id="RU363032"/>
    </source>
</evidence>
<reference evidence="7" key="1">
    <citation type="submission" date="2022-10" db="EMBL/GenBank/DDBJ databases">
        <title>The WGS of Solirubrobacter ginsenosidimutans DSM 21036.</title>
        <authorList>
            <person name="Jiang Z."/>
        </authorList>
    </citation>
    <scope>NUCLEOTIDE SEQUENCE</scope>
    <source>
        <strain evidence="7">DSM 21036</strain>
    </source>
</reference>